<dbReference type="GO" id="GO:0032456">
    <property type="term" value="P:endocytic recycling"/>
    <property type="evidence" value="ECO:0007669"/>
    <property type="project" value="InterPro"/>
</dbReference>
<keyword evidence="3" id="KW-0813">Transport</keyword>
<sequence length="483" mass="53601">MNMGEDKDSLAARVFFPPLEWMMQCLASCAPHHILQSILRQCEEGEGLGQNLLVSSLLATFPHHFIALQALPLTHLIAGCSYPGKLQHELLSSLGVCVNQAAPPQQQQLPLLNAVWKLIARVPNTKDYLSTAGIWLEFTAKHFTSVEVNTLLGDVLKHVGTDRSHDQTHYPAMLALVSTALTNSTDPHSLFSMKHFLGLLNVFQRDSVSAGDGVTRGVVEALLTHHPGDFTDPILVQHLLTLCGALHDSINALTTDDERRQLSQLIISFIRQVNFGRDFEQQLDFYVNARAAFSNLDTVLVSLVQCVCRLAMATWNVMHSQHSGKTASFVRACAAYCFITVPSLAYSTTRLKLYLLSGTVALINNCLGQVEGNDSLYGGDPKVQQEAEQLCTTLLHNILLHIQSLTGIHEKRCGPLAFSLFWCIVTWCDLTQPQMMKVTSQIWSLVLKHCHPETVVQARDWISRHSVHQKHTSLAQLVRHGQA</sequence>
<evidence type="ECO:0000313" key="6">
    <source>
        <dbReference type="EMBL" id="KAK8752224.1"/>
    </source>
</evidence>
<accession>A0AAW0YKE9</accession>
<dbReference type="Proteomes" id="UP001445076">
    <property type="component" value="Unassembled WGS sequence"/>
</dbReference>
<evidence type="ECO:0000256" key="3">
    <source>
        <dbReference type="ARBA" id="ARBA00022448"/>
    </source>
</evidence>
<keyword evidence="7" id="KW-1185">Reference proteome</keyword>
<dbReference type="InterPro" id="IPR029705">
    <property type="entry name" value="VPS35L"/>
</dbReference>
<dbReference type="GO" id="GO:0015031">
    <property type="term" value="P:protein transport"/>
    <property type="evidence" value="ECO:0007669"/>
    <property type="project" value="UniProtKB-KW"/>
</dbReference>
<dbReference type="GO" id="GO:0005768">
    <property type="term" value="C:endosome"/>
    <property type="evidence" value="ECO:0007669"/>
    <property type="project" value="UniProtKB-SubCell"/>
</dbReference>
<name>A0AAW0YKE9_CHEQU</name>
<comment type="caution">
    <text evidence="6">The sequence shown here is derived from an EMBL/GenBank/DDBJ whole genome shotgun (WGS) entry which is preliminary data.</text>
</comment>
<evidence type="ECO:0000313" key="7">
    <source>
        <dbReference type="Proteomes" id="UP001445076"/>
    </source>
</evidence>
<evidence type="ECO:0000256" key="4">
    <source>
        <dbReference type="ARBA" id="ARBA00022753"/>
    </source>
</evidence>
<protein>
    <submittedName>
        <fullName evidence="6">Uncharacterized protein</fullName>
    </submittedName>
</protein>
<comment type="subcellular location">
    <subcellularLocation>
        <location evidence="1">Endosome</location>
    </subcellularLocation>
</comment>
<reference evidence="6 7" key="1">
    <citation type="journal article" date="2024" name="BMC Genomics">
        <title>Genome assembly of redclaw crayfish (Cherax quadricarinatus) provides insights into its immune adaptation and hypoxia tolerance.</title>
        <authorList>
            <person name="Liu Z."/>
            <person name="Zheng J."/>
            <person name="Li H."/>
            <person name="Fang K."/>
            <person name="Wang S."/>
            <person name="He J."/>
            <person name="Zhou D."/>
            <person name="Weng S."/>
            <person name="Chi M."/>
            <person name="Gu Z."/>
            <person name="He J."/>
            <person name="Li F."/>
            <person name="Wang M."/>
        </authorList>
    </citation>
    <scope>NUCLEOTIDE SEQUENCE [LARGE SCALE GENOMIC DNA]</scope>
    <source>
        <strain evidence="6">ZL_2023a</strain>
    </source>
</reference>
<comment type="similarity">
    <text evidence="2">Belongs to the VPS35L family.</text>
</comment>
<evidence type="ECO:0000256" key="1">
    <source>
        <dbReference type="ARBA" id="ARBA00004177"/>
    </source>
</evidence>
<keyword evidence="4" id="KW-0967">Endosome</keyword>
<gene>
    <name evidence="6" type="ORF">OTU49_012574</name>
</gene>
<dbReference type="PANTHER" id="PTHR13673:SF0">
    <property type="entry name" value="VPS35 ENDOSOMAL PROTEIN-SORTING FACTOR-LIKE"/>
    <property type="match status" value="1"/>
</dbReference>
<evidence type="ECO:0000256" key="5">
    <source>
        <dbReference type="ARBA" id="ARBA00022927"/>
    </source>
</evidence>
<dbReference type="AlphaFoldDB" id="A0AAW0YKE9"/>
<dbReference type="PANTHER" id="PTHR13673">
    <property type="entry name" value="ESOPHAGEAL CANCER ASSOCIATED PROTEIN"/>
    <property type="match status" value="1"/>
</dbReference>
<organism evidence="6 7">
    <name type="scientific">Cherax quadricarinatus</name>
    <name type="common">Australian red claw crayfish</name>
    <dbReference type="NCBI Taxonomy" id="27406"/>
    <lineage>
        <taxon>Eukaryota</taxon>
        <taxon>Metazoa</taxon>
        <taxon>Ecdysozoa</taxon>
        <taxon>Arthropoda</taxon>
        <taxon>Crustacea</taxon>
        <taxon>Multicrustacea</taxon>
        <taxon>Malacostraca</taxon>
        <taxon>Eumalacostraca</taxon>
        <taxon>Eucarida</taxon>
        <taxon>Decapoda</taxon>
        <taxon>Pleocyemata</taxon>
        <taxon>Astacidea</taxon>
        <taxon>Parastacoidea</taxon>
        <taxon>Parastacidae</taxon>
        <taxon>Cherax</taxon>
    </lineage>
</organism>
<dbReference type="EMBL" id="JARKIK010000005">
    <property type="protein sequence ID" value="KAK8752224.1"/>
    <property type="molecule type" value="Genomic_DNA"/>
</dbReference>
<keyword evidence="5" id="KW-0653">Protein transport</keyword>
<evidence type="ECO:0000256" key="2">
    <source>
        <dbReference type="ARBA" id="ARBA00010704"/>
    </source>
</evidence>
<proteinExistence type="inferred from homology"/>